<accession>A0ABU5YAR3</accession>
<sequence length="284" mass="33631">MNWKIMSSFLLVGLLVSSCQWLSSSEKDRTIVAKVGNYYLYQEDIQKLLPKDYTLEDSVQIVTPYINNWALKKLLFLKAEENINKEKQEEFEHLVSQYRTDLYTQFYLDLLSQQIDTTISRKEREDFYEANKEVFRLSEDLVQLRYIQLSSTEISPKLSAAFRTYSSKDRHYIDSLAPHFTSSFLNDSVWVRASEVEEKLPLLKDKLKKSYLHQLIEERDSSSVYLVKINNFLETSDYAPMEYAYPTLKQIILNKRKSKYINTLEKEIINSAIEKKQLEIYEQN</sequence>
<dbReference type="RefSeq" id="WP_314055740.1">
    <property type="nucleotide sequence ID" value="NZ_CAUPXI010000012.1"/>
</dbReference>
<name>A0ABU5YAR3_9FLAO</name>
<evidence type="ECO:0000313" key="2">
    <source>
        <dbReference type="Proteomes" id="UP001324270"/>
    </source>
</evidence>
<protein>
    <recommendedName>
        <fullName evidence="3">Peptidylprolyl isomerase</fullName>
    </recommendedName>
</protein>
<reference evidence="1 2" key="1">
    <citation type="submission" date="2023-12" db="EMBL/GenBank/DDBJ databases">
        <title>Genomic sequences of Capnocytophaga and Parvimonas strains.</title>
        <authorList>
            <person name="Watt R.M."/>
            <person name="Wang M."/>
            <person name="Yang T."/>
            <person name="Tong W.M."/>
        </authorList>
    </citation>
    <scope>NUCLEOTIDE SEQUENCE [LARGE SCALE GENOMIC DNA]</scope>
    <source>
        <strain evidence="1 2">CCUG 13156</strain>
    </source>
</reference>
<evidence type="ECO:0008006" key="3">
    <source>
        <dbReference type="Google" id="ProtNLM"/>
    </source>
</evidence>
<evidence type="ECO:0000313" key="1">
    <source>
        <dbReference type="EMBL" id="MEB3041023.1"/>
    </source>
</evidence>
<comment type="caution">
    <text evidence="1">The sequence shown here is derived from an EMBL/GenBank/DDBJ whole genome shotgun (WGS) entry which is preliminary data.</text>
</comment>
<keyword evidence="2" id="KW-1185">Reference proteome</keyword>
<proteinExistence type="predicted"/>
<dbReference type="Proteomes" id="UP001324270">
    <property type="component" value="Unassembled WGS sequence"/>
</dbReference>
<dbReference type="PROSITE" id="PS51257">
    <property type="entry name" value="PROKAR_LIPOPROTEIN"/>
    <property type="match status" value="1"/>
</dbReference>
<organism evidence="1 2">
    <name type="scientific">Capnocytophaga gingivalis</name>
    <dbReference type="NCBI Taxonomy" id="1017"/>
    <lineage>
        <taxon>Bacteria</taxon>
        <taxon>Pseudomonadati</taxon>
        <taxon>Bacteroidota</taxon>
        <taxon>Flavobacteriia</taxon>
        <taxon>Flavobacteriales</taxon>
        <taxon>Flavobacteriaceae</taxon>
        <taxon>Capnocytophaga</taxon>
    </lineage>
</organism>
<gene>
    <name evidence="1" type="ORF">VJJ49_10035</name>
</gene>
<dbReference type="EMBL" id="JAYKBV010000014">
    <property type="protein sequence ID" value="MEB3041023.1"/>
    <property type="molecule type" value="Genomic_DNA"/>
</dbReference>